<reference evidence="2" key="1">
    <citation type="submission" date="2021-01" db="EMBL/GenBank/DDBJ databases">
        <authorList>
            <person name="Corre E."/>
            <person name="Pelletier E."/>
            <person name="Niang G."/>
            <person name="Scheremetjew M."/>
            <person name="Finn R."/>
            <person name="Kale V."/>
            <person name="Holt S."/>
            <person name="Cochrane G."/>
            <person name="Meng A."/>
            <person name="Brown T."/>
            <person name="Cohen L."/>
        </authorList>
    </citation>
    <scope>NUCLEOTIDE SEQUENCE</scope>
    <source>
        <strain evidence="2">308</strain>
    </source>
</reference>
<keyword evidence="1" id="KW-0812">Transmembrane</keyword>
<keyword evidence="1" id="KW-1133">Transmembrane helix</keyword>
<gene>
    <name evidence="2" type="ORF">CHYS00102_LOCUS5226</name>
</gene>
<sequence>MAIPKSDNPQTLQSKMPIKHLPKMSLTHPSVDPSQIEGREIESALAPINTFSLGAFENVSLHLPIFKLELSKMSNFLSLESLDTLNKLTDRLIQRIFIKRMNIQYSTVQFSTLFLSQRLHHEGNLTLKLKKIAFIRSLKNDFARQTYNMTADGILSSSYLEYALKNVYETYSKSLIEYCLDSSEGLNFRELKTLTFLGFVSTSELETGKKHISTSDDNIELKQHTIRGAFGVSFIFCVLIASFVTRYIFLKSNKEARNTDVYTKRIYSNEGHISPGSTNSTKSDVTSTVANTREKKQLEIEIEKDYLLYEDTSKISVPLIAPSIIEALTIEHCIYEVKKSSIKNNSVDAYNEESLEVIAFFLGNNILPKSLLQINSSPLIKRQSQSPRIQLQSCHIPSLSGKRSKQQLHEFRPILNELHSLKTNSLNTNVFAFRPITPMSSP</sequence>
<organism evidence="2">
    <name type="scientific">Corethron hystrix</name>
    <dbReference type="NCBI Taxonomy" id="216773"/>
    <lineage>
        <taxon>Eukaryota</taxon>
        <taxon>Sar</taxon>
        <taxon>Stramenopiles</taxon>
        <taxon>Ochrophyta</taxon>
        <taxon>Bacillariophyta</taxon>
        <taxon>Coscinodiscophyceae</taxon>
        <taxon>Corethrophycidae</taxon>
        <taxon>Corethrales</taxon>
        <taxon>Corethraceae</taxon>
        <taxon>Corethron</taxon>
    </lineage>
</organism>
<keyword evidence="1" id="KW-0472">Membrane</keyword>
<proteinExistence type="predicted"/>
<accession>A0A7S1B7W4</accession>
<dbReference type="EMBL" id="HBFR01007264">
    <property type="protein sequence ID" value="CAD8878042.1"/>
    <property type="molecule type" value="Transcribed_RNA"/>
</dbReference>
<feature type="transmembrane region" description="Helical" evidence="1">
    <location>
        <begin position="228"/>
        <end position="249"/>
    </location>
</feature>
<dbReference type="AlphaFoldDB" id="A0A7S1B7W4"/>
<protein>
    <submittedName>
        <fullName evidence="2">Uncharacterized protein</fullName>
    </submittedName>
</protein>
<evidence type="ECO:0000256" key="1">
    <source>
        <dbReference type="SAM" id="Phobius"/>
    </source>
</evidence>
<name>A0A7S1B7W4_9STRA</name>
<evidence type="ECO:0000313" key="2">
    <source>
        <dbReference type="EMBL" id="CAD8878042.1"/>
    </source>
</evidence>